<dbReference type="RefSeq" id="WP_188902632.1">
    <property type="nucleotide sequence ID" value="NZ_BMKS01000013.1"/>
</dbReference>
<sequence>MARLILRGAALMVLVIAMAFAGAFLALIQQSVSAEGRPDRAAAPPPAAMAQF</sequence>
<name>A0A8J3EDI4_9PROT</name>
<evidence type="ECO:0000313" key="1">
    <source>
        <dbReference type="EMBL" id="GGG44763.1"/>
    </source>
</evidence>
<organism evidence="1 2">
    <name type="scientific">Caldovatus sediminis</name>
    <dbReference type="NCBI Taxonomy" id="2041189"/>
    <lineage>
        <taxon>Bacteria</taxon>
        <taxon>Pseudomonadati</taxon>
        <taxon>Pseudomonadota</taxon>
        <taxon>Alphaproteobacteria</taxon>
        <taxon>Acetobacterales</taxon>
        <taxon>Roseomonadaceae</taxon>
        <taxon>Caldovatus</taxon>
    </lineage>
</organism>
<accession>A0A8J3EDI4</accession>
<dbReference type="EMBL" id="BMKS01000013">
    <property type="protein sequence ID" value="GGG44763.1"/>
    <property type="molecule type" value="Genomic_DNA"/>
</dbReference>
<proteinExistence type="predicted"/>
<evidence type="ECO:0000313" key="2">
    <source>
        <dbReference type="Proteomes" id="UP000597507"/>
    </source>
</evidence>
<protein>
    <submittedName>
        <fullName evidence="1">Uncharacterized protein</fullName>
    </submittedName>
</protein>
<comment type="caution">
    <text evidence="1">The sequence shown here is derived from an EMBL/GenBank/DDBJ whole genome shotgun (WGS) entry which is preliminary data.</text>
</comment>
<dbReference type="Proteomes" id="UP000597507">
    <property type="component" value="Unassembled WGS sequence"/>
</dbReference>
<keyword evidence="2" id="KW-1185">Reference proteome</keyword>
<reference evidence="1 2" key="1">
    <citation type="journal article" date="2014" name="Int. J. Syst. Evol. Microbiol.">
        <title>Complete genome sequence of Corynebacterium casei LMG S-19264T (=DSM 44701T), isolated from a smear-ripened cheese.</title>
        <authorList>
            <consortium name="US DOE Joint Genome Institute (JGI-PGF)"/>
            <person name="Walter F."/>
            <person name="Albersmeier A."/>
            <person name="Kalinowski J."/>
            <person name="Ruckert C."/>
        </authorList>
    </citation>
    <scope>NUCLEOTIDE SEQUENCE [LARGE SCALE GENOMIC DNA]</scope>
    <source>
        <strain evidence="1 2">CGMCC 1.16330</strain>
    </source>
</reference>
<gene>
    <name evidence="1" type="ORF">GCM10010964_35180</name>
</gene>
<dbReference type="AlphaFoldDB" id="A0A8J3EDI4"/>